<proteinExistence type="predicted"/>
<protein>
    <recommendedName>
        <fullName evidence="9">PH-response regulator protein palI/RIM9</fullName>
    </recommendedName>
</protein>
<feature type="compositionally biased region" description="Basic and acidic residues" evidence="5">
    <location>
        <begin position="495"/>
        <end position="507"/>
    </location>
</feature>
<keyword evidence="4 6" id="KW-0472">Membrane</keyword>
<organism evidence="7 8">
    <name type="scientific">Wickerhamomyces mucosus</name>
    <dbReference type="NCBI Taxonomy" id="1378264"/>
    <lineage>
        <taxon>Eukaryota</taxon>
        <taxon>Fungi</taxon>
        <taxon>Dikarya</taxon>
        <taxon>Ascomycota</taxon>
        <taxon>Saccharomycotina</taxon>
        <taxon>Saccharomycetes</taxon>
        <taxon>Phaffomycetales</taxon>
        <taxon>Wickerhamomycetaceae</taxon>
        <taxon>Wickerhamomyces</taxon>
    </lineage>
</organism>
<keyword evidence="3 6" id="KW-1133">Transmembrane helix</keyword>
<feature type="transmembrane region" description="Helical" evidence="6">
    <location>
        <begin position="87"/>
        <end position="107"/>
    </location>
</feature>
<dbReference type="InterPro" id="IPR009571">
    <property type="entry name" value="SUR7/Rim9-like_fungi"/>
</dbReference>
<dbReference type="GO" id="GO:0032153">
    <property type="term" value="C:cell division site"/>
    <property type="evidence" value="ECO:0007669"/>
    <property type="project" value="TreeGrafter"/>
</dbReference>
<evidence type="ECO:0000256" key="2">
    <source>
        <dbReference type="ARBA" id="ARBA00022692"/>
    </source>
</evidence>
<keyword evidence="8" id="KW-1185">Reference proteome</keyword>
<dbReference type="AlphaFoldDB" id="A0A9P8PYA3"/>
<accession>A0A9P8PYA3</accession>
<sequence length="736" mass="82834">MAPRIPPGTTISVILAITLALQLVAILSVPITKGITLCTYDGYKFGVFGLCYGDTCSSVRIGYTSEDIGELEGFSLPSNARHSISKLLIIHVVSAGFTLVLFLNSILLHWHGPSNSLRLLFFLLLWTIPTFLLSLLSFLIDLLLFVPHLDWGSYIVLAATVLISVSGVLLCIMRRTVSSRKGLKSFGKANNAINMDYQLAPLNYGYGTVDSGSSFKKINGVDDIHENESEIGSELGENNETFDFQENRYEDINQIPKTTRYDLMDHDNNQSPYNNDFDILPNNANNANNTNNNNNNDDFNDTNNNINNTNDLNDIENKNNNETEILLPLNQVYRPEDYINPLIHYNDNFIDDIPTAPYPTDIPEMNVSLDDLPIQGRNVAPYPTEDLSSSTAPRFNFEGSPTKPLGPRPMPNSSTSLNKLGLETEPLIITTESDDDDEPTAPPLIDAQESLISTIDVKREPTFRTRIEQTLNQLQPEDNDISTDSLNESFQDSYQNRREESVYRDVNDSEGADQEEEIDKGSVDSGAYARNLNSNSVIDSNQEFDRDEGFAHINKQYGKQIQDDDDDNSDILSQYSSNAPSEIITPNETKFPESSIQRNYQEQVNNSRIPQKSNFHNSQVSHQYHEPPSDITIHNYDELDGYRLPHPEDKRNTPPPSFSNESFNSSNFTSVSQRGINPRYMNEHPEEFATFDRRTQKIINGKLLQVPPKLSTSKQVKTPDILDSNPDFKVFGRGER</sequence>
<comment type="subcellular location">
    <subcellularLocation>
        <location evidence="1">Membrane</location>
        <topology evidence="1">Multi-pass membrane protein</topology>
    </subcellularLocation>
</comment>
<evidence type="ECO:0000313" key="7">
    <source>
        <dbReference type="EMBL" id="KAH3679825.1"/>
    </source>
</evidence>
<feature type="compositionally biased region" description="Polar residues" evidence="5">
    <location>
        <begin position="570"/>
        <end position="622"/>
    </location>
</feature>
<dbReference type="Pfam" id="PF06687">
    <property type="entry name" value="SUR7"/>
    <property type="match status" value="1"/>
</dbReference>
<feature type="transmembrane region" description="Helical" evidence="6">
    <location>
        <begin position="119"/>
        <end position="145"/>
    </location>
</feature>
<dbReference type="Proteomes" id="UP000769528">
    <property type="component" value="Unassembled WGS sequence"/>
</dbReference>
<dbReference type="InterPro" id="IPR051380">
    <property type="entry name" value="pH-response_reg_palI/RIM9"/>
</dbReference>
<dbReference type="PANTHER" id="PTHR28013">
    <property type="entry name" value="PROTEIN DCV1-RELATED"/>
    <property type="match status" value="1"/>
</dbReference>
<evidence type="ECO:0000256" key="4">
    <source>
        <dbReference type="ARBA" id="ARBA00023136"/>
    </source>
</evidence>
<dbReference type="PANTHER" id="PTHR28013:SF3">
    <property type="entry name" value="PROTEIN DCV1-RELATED"/>
    <property type="match status" value="1"/>
</dbReference>
<keyword evidence="2 6" id="KW-0812">Transmembrane</keyword>
<reference evidence="7" key="1">
    <citation type="journal article" date="2021" name="Open Biol.">
        <title>Shared evolutionary footprints suggest mitochondrial oxidative damage underlies multiple complex I losses in fungi.</title>
        <authorList>
            <person name="Schikora-Tamarit M.A."/>
            <person name="Marcet-Houben M."/>
            <person name="Nosek J."/>
            <person name="Gabaldon T."/>
        </authorList>
    </citation>
    <scope>NUCLEOTIDE SEQUENCE</scope>
    <source>
        <strain evidence="7">CBS6341</strain>
    </source>
</reference>
<feature type="compositionally biased region" description="Polar residues" evidence="5">
    <location>
        <begin position="469"/>
        <end position="494"/>
    </location>
</feature>
<feature type="transmembrane region" description="Helical" evidence="6">
    <location>
        <begin position="12"/>
        <end position="31"/>
    </location>
</feature>
<feature type="region of interest" description="Disordered" evidence="5">
    <location>
        <begin position="469"/>
        <end position="528"/>
    </location>
</feature>
<evidence type="ECO:0000256" key="6">
    <source>
        <dbReference type="SAM" id="Phobius"/>
    </source>
</evidence>
<comment type="caution">
    <text evidence="7">The sequence shown here is derived from an EMBL/GenBank/DDBJ whole genome shotgun (WGS) entry which is preliminary data.</text>
</comment>
<feature type="region of interest" description="Disordered" evidence="5">
    <location>
        <begin position="558"/>
        <end position="673"/>
    </location>
</feature>
<dbReference type="EMBL" id="JAEUBF010000216">
    <property type="protein sequence ID" value="KAH3679825.1"/>
    <property type="molecule type" value="Genomic_DNA"/>
</dbReference>
<feature type="compositionally biased region" description="Low complexity" evidence="5">
    <location>
        <begin position="282"/>
        <end position="314"/>
    </location>
</feature>
<feature type="compositionally biased region" description="Acidic residues" evidence="5">
    <location>
        <begin position="508"/>
        <end position="518"/>
    </location>
</feature>
<feature type="compositionally biased region" description="Basic and acidic residues" evidence="5">
    <location>
        <begin position="635"/>
        <end position="652"/>
    </location>
</feature>
<feature type="region of interest" description="Disordered" evidence="5">
    <location>
        <begin position="281"/>
        <end position="316"/>
    </location>
</feature>
<evidence type="ECO:0000313" key="8">
    <source>
        <dbReference type="Proteomes" id="UP000769528"/>
    </source>
</evidence>
<gene>
    <name evidence="7" type="ORF">WICMUC_000725</name>
</gene>
<evidence type="ECO:0008006" key="9">
    <source>
        <dbReference type="Google" id="ProtNLM"/>
    </source>
</evidence>
<dbReference type="OrthoDB" id="2354757at2759"/>
<reference evidence="7" key="2">
    <citation type="submission" date="2021-01" db="EMBL/GenBank/DDBJ databases">
        <authorList>
            <person name="Schikora-Tamarit M.A."/>
        </authorList>
    </citation>
    <scope>NUCLEOTIDE SEQUENCE</scope>
    <source>
        <strain evidence="7">CBS6341</strain>
    </source>
</reference>
<evidence type="ECO:0000256" key="1">
    <source>
        <dbReference type="ARBA" id="ARBA00004141"/>
    </source>
</evidence>
<name>A0A9P8PYA3_9ASCO</name>
<dbReference type="GO" id="GO:0005886">
    <property type="term" value="C:plasma membrane"/>
    <property type="evidence" value="ECO:0007669"/>
    <property type="project" value="InterPro"/>
</dbReference>
<feature type="compositionally biased region" description="Low complexity" evidence="5">
    <location>
        <begin position="658"/>
        <end position="672"/>
    </location>
</feature>
<evidence type="ECO:0000256" key="5">
    <source>
        <dbReference type="SAM" id="MobiDB-lite"/>
    </source>
</evidence>
<evidence type="ECO:0000256" key="3">
    <source>
        <dbReference type="ARBA" id="ARBA00022989"/>
    </source>
</evidence>
<feature type="region of interest" description="Disordered" evidence="5">
    <location>
        <begin position="384"/>
        <end position="413"/>
    </location>
</feature>
<feature type="transmembrane region" description="Helical" evidence="6">
    <location>
        <begin position="151"/>
        <end position="172"/>
    </location>
</feature>
<dbReference type="GO" id="GO:0035838">
    <property type="term" value="C:growing cell tip"/>
    <property type="evidence" value="ECO:0007669"/>
    <property type="project" value="TreeGrafter"/>
</dbReference>